<evidence type="ECO:0000256" key="5">
    <source>
        <dbReference type="ARBA" id="ARBA00015938"/>
    </source>
</evidence>
<dbReference type="NCBIfam" id="TIGR02402">
    <property type="entry name" value="trehalose_TreZ"/>
    <property type="match status" value="1"/>
</dbReference>
<keyword evidence="9 14" id="KW-0326">Glycosidase</keyword>
<dbReference type="PIRSF" id="PIRSF006337">
    <property type="entry name" value="Trehalose_TreZ"/>
    <property type="match status" value="1"/>
</dbReference>
<comment type="catalytic activity">
    <reaction evidence="12 14">
        <text>hydrolysis of (1-&gt;4)-alpha-D-glucosidic linkage in 4-alpha-D-[(1-&gt;4)-alpha-D-glucanosyl]n trehalose to yield trehalose and (1-&gt;4)-alpha-D-glucan.</text>
        <dbReference type="EC" id="3.2.1.141"/>
    </reaction>
</comment>
<gene>
    <name evidence="16" type="primary">treZ</name>
    <name evidence="16" type="ORF">GCM10008960_00480</name>
</gene>
<evidence type="ECO:0000256" key="2">
    <source>
        <dbReference type="ARBA" id="ARBA00005199"/>
    </source>
</evidence>
<organism evidence="16 17">
    <name type="scientific">Deinococcus sedimenti</name>
    <dbReference type="NCBI Taxonomy" id="1867090"/>
    <lineage>
        <taxon>Bacteria</taxon>
        <taxon>Thermotogati</taxon>
        <taxon>Deinococcota</taxon>
        <taxon>Deinococci</taxon>
        <taxon>Deinococcales</taxon>
        <taxon>Deinococcaceae</taxon>
        <taxon>Deinococcus</taxon>
    </lineage>
</organism>
<dbReference type="Gene3D" id="2.60.40.10">
    <property type="entry name" value="Immunoglobulins"/>
    <property type="match status" value="1"/>
</dbReference>
<feature type="domain" description="Glycosyl hydrolase family 13 catalytic" evidence="15">
    <location>
        <begin position="122"/>
        <end position="459"/>
    </location>
</feature>
<dbReference type="Proteomes" id="UP000644548">
    <property type="component" value="Unassembled WGS sequence"/>
</dbReference>
<dbReference type="SUPFAM" id="SSF51445">
    <property type="entry name" value="(Trans)glycosidases"/>
    <property type="match status" value="1"/>
</dbReference>
<protein>
    <recommendedName>
        <fullName evidence="5 13">Malto-oligosyltrehalose trehalohydrolase</fullName>
        <shortName evidence="14">MTHase</shortName>
        <ecNumber evidence="4 13">3.2.1.141</ecNumber>
    </recommendedName>
    <alternativeName>
        <fullName evidence="11 14">4-alpha-D-((1-&gt;4)-alpha-D-glucano)trehalose trehalohydrolase</fullName>
    </alternativeName>
    <alternativeName>
        <fullName evidence="10 14">Maltooligosyl trehalose trehalohydrolase</fullName>
    </alternativeName>
</protein>
<dbReference type="InterPro" id="IPR013780">
    <property type="entry name" value="Glyco_hydro_b"/>
</dbReference>
<dbReference type="SUPFAM" id="SSF51011">
    <property type="entry name" value="Glycosyl hydrolase domain"/>
    <property type="match status" value="1"/>
</dbReference>
<dbReference type="Gene3D" id="2.60.40.1180">
    <property type="entry name" value="Golgi alpha-mannosidase II"/>
    <property type="match status" value="1"/>
</dbReference>
<reference evidence="17" key="1">
    <citation type="journal article" date="2019" name="Int. J. Syst. Evol. Microbiol.">
        <title>The Global Catalogue of Microorganisms (GCM) 10K type strain sequencing project: providing services to taxonomists for standard genome sequencing and annotation.</title>
        <authorList>
            <consortium name="The Broad Institute Genomics Platform"/>
            <consortium name="The Broad Institute Genome Sequencing Center for Infectious Disease"/>
            <person name="Wu L."/>
            <person name="Ma J."/>
        </authorList>
    </citation>
    <scope>NUCLEOTIDE SEQUENCE [LARGE SCALE GENOMIC DNA]</scope>
    <source>
        <strain evidence="17">JCM 31405</strain>
    </source>
</reference>
<dbReference type="Pfam" id="PF00128">
    <property type="entry name" value="Alpha-amylase"/>
    <property type="match status" value="1"/>
</dbReference>
<evidence type="ECO:0000256" key="11">
    <source>
        <dbReference type="ARBA" id="ARBA00033284"/>
    </source>
</evidence>
<evidence type="ECO:0000259" key="15">
    <source>
        <dbReference type="SMART" id="SM00642"/>
    </source>
</evidence>
<evidence type="ECO:0000256" key="14">
    <source>
        <dbReference type="PIRNR" id="PIRNR006337"/>
    </source>
</evidence>
<evidence type="ECO:0000313" key="16">
    <source>
        <dbReference type="EMBL" id="GGR77696.1"/>
    </source>
</evidence>
<evidence type="ECO:0000256" key="12">
    <source>
        <dbReference type="ARBA" id="ARBA00034013"/>
    </source>
</evidence>
<dbReference type="EC" id="3.2.1.141" evidence="4 13"/>
<keyword evidence="17" id="KW-1185">Reference proteome</keyword>
<keyword evidence="6" id="KW-0963">Cytoplasm</keyword>
<evidence type="ECO:0000256" key="9">
    <source>
        <dbReference type="ARBA" id="ARBA00023295"/>
    </source>
</evidence>
<evidence type="ECO:0000256" key="7">
    <source>
        <dbReference type="ARBA" id="ARBA00022801"/>
    </source>
</evidence>
<dbReference type="Gene3D" id="1.10.10.760">
    <property type="entry name" value="E-set domains of sugar-utilizing enzymes"/>
    <property type="match status" value="1"/>
</dbReference>
<dbReference type="PANTHER" id="PTHR43651">
    <property type="entry name" value="1,4-ALPHA-GLUCAN-BRANCHING ENZYME"/>
    <property type="match status" value="1"/>
</dbReference>
<keyword evidence="8" id="KW-0119">Carbohydrate metabolism</keyword>
<evidence type="ECO:0000256" key="6">
    <source>
        <dbReference type="ARBA" id="ARBA00022490"/>
    </source>
</evidence>
<dbReference type="Gene3D" id="3.20.20.80">
    <property type="entry name" value="Glycosidases"/>
    <property type="match status" value="1"/>
</dbReference>
<comment type="subcellular location">
    <subcellularLocation>
        <location evidence="1">Cytoplasm</location>
    </subcellularLocation>
</comment>
<dbReference type="InterPro" id="IPR012768">
    <property type="entry name" value="Trehalose_TreZ"/>
</dbReference>
<comment type="pathway">
    <text evidence="2 14">Glycan biosynthesis; trehalose biosynthesis.</text>
</comment>
<name>A0ABQ2RZ19_9DEIO</name>
<dbReference type="InterPro" id="IPR014756">
    <property type="entry name" value="Ig_E-set"/>
</dbReference>
<dbReference type="PANTHER" id="PTHR43651:SF11">
    <property type="entry name" value="MALTO-OLIGOSYLTREHALOSE TREHALOHYDROLASE"/>
    <property type="match status" value="1"/>
</dbReference>
<proteinExistence type="inferred from homology"/>
<dbReference type="EMBL" id="BMQN01000001">
    <property type="protein sequence ID" value="GGR77696.1"/>
    <property type="molecule type" value="Genomic_DNA"/>
</dbReference>
<evidence type="ECO:0000256" key="3">
    <source>
        <dbReference type="ARBA" id="ARBA00008061"/>
    </source>
</evidence>
<dbReference type="RefSeq" id="WP_189071186.1">
    <property type="nucleotide sequence ID" value="NZ_BMQN01000001.1"/>
</dbReference>
<keyword evidence="7 14" id="KW-0378">Hydrolase</keyword>
<comment type="caution">
    <text evidence="16">The sequence shown here is derived from an EMBL/GenBank/DDBJ whole genome shotgun (WGS) entry which is preliminary data.</text>
</comment>
<dbReference type="InterPro" id="IPR013783">
    <property type="entry name" value="Ig-like_fold"/>
</dbReference>
<dbReference type="InterPro" id="IPR044901">
    <property type="entry name" value="Trehalose_TreZ_E-set_sf"/>
</dbReference>
<dbReference type="InterPro" id="IPR006047">
    <property type="entry name" value="GH13_cat_dom"/>
</dbReference>
<evidence type="ECO:0000256" key="10">
    <source>
        <dbReference type="ARBA" id="ARBA00032057"/>
    </source>
</evidence>
<sequence>MTISEQPGNARQRSRLGAQLLPGGRETRFRAWSTRAGTMCVRIAGESHVMDPLPGAYFETVLPVGAGTRYCFELDGHALPDPYARFMPHGVHGDSEVVDFTAHAWQHADWAGRPLAECVFYELHVGTFTPEGTYRAAQERLPQLVDLGVTAIQMMPVAAFPGERGWGYDGVAMFAPFAPYGRPEDLMAFVDAAHGLGLAVFLDVVYNHFGPDGNYLTSYSPSYFTDRFHTAWGQGLDYAEPHMRRYITGNVRMWLQDYRFDGLRLDATASMQDDSEEHILHELARETHAIGGGHVLLAEDHRNLPELVTEVGLDGIWVDDFHHEVRVTLTEEQEGYYGGFRGGARELSEVINRGWQYQGQFWNVTGEEHHRGKPATGLEAPSFVYCIQNHDQVGNRALGDRLHHFESVTLAEYRGASTLLLSLPMTPLLFQGQEWAASTPFPFFSDHAGELGQMVTEGRRREFAYFSGFSTLPVPDPQAPGTFESAKLNWAERGQGEHGRTLALYRRLLHLRREDSVLRERSRRFIRAGAVDTGASEAGAGESSTGEVLWVRWETPQGVRVLLWNLTKTPLDPHLLTLPFPLPPQVLLHSEGHPDAPPALDDLRLGAGEAALLAGPVTA</sequence>
<evidence type="ECO:0000313" key="17">
    <source>
        <dbReference type="Proteomes" id="UP000644548"/>
    </source>
</evidence>
<dbReference type="CDD" id="cd11325">
    <property type="entry name" value="AmyAc_GTHase"/>
    <property type="match status" value="1"/>
</dbReference>
<dbReference type="InterPro" id="IPR017853">
    <property type="entry name" value="GH"/>
</dbReference>
<evidence type="ECO:0000256" key="1">
    <source>
        <dbReference type="ARBA" id="ARBA00004496"/>
    </source>
</evidence>
<accession>A0ABQ2RZ19</accession>
<evidence type="ECO:0000256" key="4">
    <source>
        <dbReference type="ARBA" id="ARBA00012268"/>
    </source>
</evidence>
<evidence type="ECO:0000256" key="8">
    <source>
        <dbReference type="ARBA" id="ARBA00023277"/>
    </source>
</evidence>
<evidence type="ECO:0000256" key="13">
    <source>
        <dbReference type="NCBIfam" id="TIGR02402"/>
    </source>
</evidence>
<dbReference type="SMART" id="SM00642">
    <property type="entry name" value="Aamy"/>
    <property type="match status" value="1"/>
</dbReference>
<dbReference type="SUPFAM" id="SSF81296">
    <property type="entry name" value="E set domains"/>
    <property type="match status" value="1"/>
</dbReference>
<dbReference type="CDD" id="cd02853">
    <property type="entry name" value="E_set_MTHase_like_N"/>
    <property type="match status" value="1"/>
</dbReference>
<comment type="similarity">
    <text evidence="3 14">Belongs to the glycosyl hydrolase 13 family.</text>
</comment>